<dbReference type="Pfam" id="PF18962">
    <property type="entry name" value="Por_Secre_tail"/>
    <property type="match status" value="1"/>
</dbReference>
<comment type="caution">
    <text evidence="3">The sequence shown here is derived from an EMBL/GenBank/DDBJ whole genome shotgun (WGS) entry which is preliminary data.</text>
</comment>
<dbReference type="Gene3D" id="2.60.40.3080">
    <property type="match status" value="1"/>
</dbReference>
<keyword evidence="1" id="KW-0732">Signal</keyword>
<dbReference type="AlphaFoldDB" id="A0A2S7SQU5"/>
<evidence type="ECO:0000256" key="1">
    <source>
        <dbReference type="SAM" id="SignalP"/>
    </source>
</evidence>
<reference evidence="3 4" key="1">
    <citation type="submission" date="2018-01" db="EMBL/GenBank/DDBJ databases">
        <title>A novel member of the phylum Bacteroidetes isolated from glacier ice.</title>
        <authorList>
            <person name="Liu Q."/>
            <person name="Xin Y.-H."/>
        </authorList>
    </citation>
    <scope>NUCLEOTIDE SEQUENCE [LARGE SCALE GENOMIC DNA]</scope>
    <source>
        <strain evidence="3 4">RB1R16</strain>
    </source>
</reference>
<gene>
    <name evidence="3" type="ORF">CJD36_021590</name>
</gene>
<dbReference type="EMBL" id="PPSL01000009">
    <property type="protein sequence ID" value="PQJ09001.1"/>
    <property type="molecule type" value="Genomic_DNA"/>
</dbReference>
<organism evidence="3 4">
    <name type="scientific">Flavipsychrobacter stenotrophus</name>
    <dbReference type="NCBI Taxonomy" id="2077091"/>
    <lineage>
        <taxon>Bacteria</taxon>
        <taxon>Pseudomonadati</taxon>
        <taxon>Bacteroidota</taxon>
        <taxon>Chitinophagia</taxon>
        <taxon>Chitinophagales</taxon>
        <taxon>Chitinophagaceae</taxon>
        <taxon>Flavipsychrobacter</taxon>
    </lineage>
</organism>
<dbReference type="RefSeq" id="WP_105041291.1">
    <property type="nucleotide sequence ID" value="NZ_PPSL01000009.1"/>
</dbReference>
<protein>
    <recommendedName>
        <fullName evidence="2">Secretion system C-terminal sorting domain-containing protein</fullName>
    </recommendedName>
</protein>
<feature type="chain" id="PRO_5015460211" description="Secretion system C-terminal sorting domain-containing protein" evidence="1">
    <location>
        <begin position="21"/>
        <end position="480"/>
    </location>
</feature>
<dbReference type="OrthoDB" id="678145at2"/>
<dbReference type="InterPro" id="IPR026444">
    <property type="entry name" value="Secre_tail"/>
</dbReference>
<evidence type="ECO:0000259" key="2">
    <source>
        <dbReference type="Pfam" id="PF18962"/>
    </source>
</evidence>
<name>A0A2S7SQU5_9BACT</name>
<proteinExistence type="predicted"/>
<evidence type="ECO:0000313" key="3">
    <source>
        <dbReference type="EMBL" id="PQJ09001.1"/>
    </source>
</evidence>
<feature type="domain" description="Secretion system C-terminal sorting" evidence="2">
    <location>
        <begin position="407"/>
        <end position="479"/>
    </location>
</feature>
<keyword evidence="4" id="KW-1185">Reference proteome</keyword>
<feature type="signal peptide" evidence="1">
    <location>
        <begin position="1"/>
        <end position="20"/>
    </location>
</feature>
<dbReference type="Proteomes" id="UP000239872">
    <property type="component" value="Unassembled WGS sequence"/>
</dbReference>
<evidence type="ECO:0000313" key="4">
    <source>
        <dbReference type="Proteomes" id="UP000239872"/>
    </source>
</evidence>
<dbReference type="NCBIfam" id="TIGR04183">
    <property type="entry name" value="Por_Secre_tail"/>
    <property type="match status" value="1"/>
</dbReference>
<accession>A0A2S7SQU5</accession>
<sequence length="480" mass="55092">MKKINLLLTIFLFFTLASHAQFKRTAHENQHSRLITTLLSVSSKKTAEKSTYTSERLVSTTNYGYDPTYGAWHRWDTTAYKYTGGRTSAFDFNSMRFLPYTYQYGYGPSGFDLGYIQVVSKNFSNKPSLQYSSAKTWDNYSSISDTTHIEYNANNDVVFFSDTSVAYIPGEWGKAFNQYDAAGRIILSTYVKNGSYQNDTVMRYYFYNGAGDLVRDSTLSFSFGYSFVVTKNEYAYNSANNISQIRCYTLGYPVWYETSRYTIAYYNSQQLKKVTMNDMTYGSYYWVDSFGWTSGIDYYTYSQTYIVNYDTFVAGRYIETKSVSPVTLLPDSVTYTDYYFGGSHPDTTIWKYTFEFDSYGMPFKRDAYEYNPAYITTDSLISTTYFHYKPNTTDVSIVPAENAHIAILPNPTSGIFTLQWPHENEDAEVAIYDITGKLILTKSISNASQITIDLTDQPSGNYVIKITGGNQIFRDRVVIW</sequence>